<keyword evidence="1" id="KW-0472">Membrane</keyword>
<name>A0A2H0LYE3_9BACT</name>
<dbReference type="Pfam" id="PF13480">
    <property type="entry name" value="Acetyltransf_6"/>
    <property type="match status" value="1"/>
</dbReference>
<evidence type="ECO:0000313" key="4">
    <source>
        <dbReference type="Proteomes" id="UP000229641"/>
    </source>
</evidence>
<reference evidence="3 4" key="1">
    <citation type="submission" date="2017-09" db="EMBL/GenBank/DDBJ databases">
        <title>Depth-based differentiation of microbial function through sediment-hosted aquifers and enrichment of novel symbionts in the deep terrestrial subsurface.</title>
        <authorList>
            <person name="Probst A.J."/>
            <person name="Ladd B."/>
            <person name="Jarett J.K."/>
            <person name="Geller-Mcgrath D.E."/>
            <person name="Sieber C.M."/>
            <person name="Emerson J.B."/>
            <person name="Anantharaman K."/>
            <person name="Thomas B.C."/>
            <person name="Malmstrom R."/>
            <person name="Stieglmeier M."/>
            <person name="Klingl A."/>
            <person name="Woyke T."/>
            <person name="Ryan C.M."/>
            <person name="Banfield J.F."/>
        </authorList>
    </citation>
    <scope>NUCLEOTIDE SEQUENCE [LARGE SCALE GENOMIC DNA]</scope>
    <source>
        <strain evidence="3">CG11_big_fil_rev_8_21_14_0_20_42_13</strain>
    </source>
</reference>
<keyword evidence="1" id="KW-0812">Transmembrane</keyword>
<feature type="transmembrane region" description="Helical" evidence="1">
    <location>
        <begin position="356"/>
        <end position="375"/>
    </location>
</feature>
<evidence type="ECO:0000259" key="2">
    <source>
        <dbReference type="Pfam" id="PF13480"/>
    </source>
</evidence>
<sequence>MIKITITNDIDEPSLGRKWNNLLDLAANPLPFQRHEWVKCCLGRRLLRGGKLFILLAVSDNELVGIAPFIKRDIFFPAHSRISFIGTGYSDYFDFIIKPGLEEAVIGAFVDEITRRLKNFEIELRNIFSSSLSTKAIAKDMVSAKLCVRRYLQDGVPYLELLSSREDFYAGVKAKLRSDIERQKRRLQKAGELKLIECVELNEALAALEDFFSLHIKRWESNKGYSAYKFEYMRNLMRSVLKSLFPEKIAKMYYLEHNNKKIAVCFAYSMNGRFIYYAPSYDSEYAVYSPGKILVSLLIDKAIESGMREFDFGIGNEAYKLEWSPKNRELYTFHIFSKRNRPEVFIIKMLSAIRAGYAYVILPRLRKIVFLVRLWRFMRRKTGKYRRFE</sequence>
<comment type="caution">
    <text evidence="3">The sequence shown here is derived from an EMBL/GenBank/DDBJ whole genome shotgun (WGS) entry which is preliminary data.</text>
</comment>
<dbReference type="InterPro" id="IPR016181">
    <property type="entry name" value="Acyl_CoA_acyltransferase"/>
</dbReference>
<keyword evidence="1" id="KW-1133">Transmembrane helix</keyword>
<proteinExistence type="predicted"/>
<accession>A0A2H0LYE3</accession>
<dbReference type="InterPro" id="IPR038740">
    <property type="entry name" value="BioF2-like_GNAT_dom"/>
</dbReference>
<protein>
    <recommendedName>
        <fullName evidence="2">BioF2-like acetyltransferase domain-containing protein</fullName>
    </recommendedName>
</protein>
<dbReference type="SUPFAM" id="SSF55729">
    <property type="entry name" value="Acyl-CoA N-acyltransferases (Nat)"/>
    <property type="match status" value="1"/>
</dbReference>
<feature type="domain" description="BioF2-like acetyltransferase" evidence="2">
    <location>
        <begin position="175"/>
        <end position="320"/>
    </location>
</feature>
<dbReference type="Proteomes" id="UP000229641">
    <property type="component" value="Unassembled WGS sequence"/>
</dbReference>
<dbReference type="Gene3D" id="3.40.630.30">
    <property type="match status" value="1"/>
</dbReference>
<evidence type="ECO:0000313" key="3">
    <source>
        <dbReference type="EMBL" id="PIQ89396.1"/>
    </source>
</evidence>
<dbReference type="EMBL" id="PCWA01000045">
    <property type="protein sequence ID" value="PIQ89396.1"/>
    <property type="molecule type" value="Genomic_DNA"/>
</dbReference>
<organism evidence="3 4">
    <name type="scientific">Candidatus Ghiorseimicrobium undicola</name>
    <dbReference type="NCBI Taxonomy" id="1974746"/>
    <lineage>
        <taxon>Bacteria</taxon>
        <taxon>Pseudomonadati</taxon>
        <taxon>Candidatus Omnitrophota</taxon>
        <taxon>Candidatus Ghiorseimicrobium</taxon>
    </lineage>
</organism>
<dbReference type="AlphaFoldDB" id="A0A2H0LYE3"/>
<evidence type="ECO:0000256" key="1">
    <source>
        <dbReference type="SAM" id="Phobius"/>
    </source>
</evidence>
<gene>
    <name evidence="3" type="ORF">COV72_03375</name>
</gene>